<dbReference type="InterPro" id="IPR003114">
    <property type="entry name" value="Phox_assoc"/>
</dbReference>
<proteinExistence type="predicted"/>
<evidence type="ECO:0000256" key="1">
    <source>
        <dbReference type="SAM" id="MobiDB-lite"/>
    </source>
</evidence>
<reference evidence="3 4" key="1">
    <citation type="journal article" date="2016" name="Sci. Rep.">
        <title>Peltaster fructicola genome reveals evolution from an invasive phytopathogen to an ectophytic parasite.</title>
        <authorList>
            <person name="Xu C."/>
            <person name="Chen H."/>
            <person name="Gleason M.L."/>
            <person name="Xu J.R."/>
            <person name="Liu H."/>
            <person name="Zhang R."/>
            <person name="Sun G."/>
        </authorList>
    </citation>
    <scope>NUCLEOTIDE SEQUENCE [LARGE SCALE GENOMIC DNA]</scope>
    <source>
        <strain evidence="3 4">LNHT1506</strain>
    </source>
</reference>
<organism evidence="3 4">
    <name type="scientific">Peltaster fructicola</name>
    <dbReference type="NCBI Taxonomy" id="286661"/>
    <lineage>
        <taxon>Eukaryota</taxon>
        <taxon>Fungi</taxon>
        <taxon>Dikarya</taxon>
        <taxon>Ascomycota</taxon>
        <taxon>Pezizomycotina</taxon>
        <taxon>Dothideomycetes</taxon>
        <taxon>Dothideomycetes incertae sedis</taxon>
        <taxon>Peltaster</taxon>
    </lineage>
</organism>
<dbReference type="OrthoDB" id="5582218at2759"/>
<name>A0A6H0XMR7_9PEZI</name>
<dbReference type="PROSITE" id="PS51207">
    <property type="entry name" value="PXA"/>
    <property type="match status" value="1"/>
</dbReference>
<protein>
    <recommendedName>
        <fullName evidence="2">PXA domain-containing protein</fullName>
    </recommendedName>
</protein>
<feature type="region of interest" description="Disordered" evidence="1">
    <location>
        <begin position="1"/>
        <end position="36"/>
    </location>
</feature>
<dbReference type="PANTHER" id="PTHR22775">
    <property type="entry name" value="SORTING NEXIN"/>
    <property type="match status" value="1"/>
</dbReference>
<evidence type="ECO:0000259" key="2">
    <source>
        <dbReference type="PROSITE" id="PS51207"/>
    </source>
</evidence>
<dbReference type="Proteomes" id="UP000503462">
    <property type="component" value="Chromosome 1"/>
</dbReference>
<dbReference type="EMBL" id="CP051139">
    <property type="protein sequence ID" value="QIW96051.1"/>
    <property type="molecule type" value="Genomic_DNA"/>
</dbReference>
<accession>A0A6H0XMR7</accession>
<dbReference type="AlphaFoldDB" id="A0A6H0XMR7"/>
<evidence type="ECO:0000313" key="4">
    <source>
        <dbReference type="Proteomes" id="UP000503462"/>
    </source>
</evidence>
<dbReference type="GO" id="GO:0035091">
    <property type="term" value="F:phosphatidylinositol binding"/>
    <property type="evidence" value="ECO:0007669"/>
    <property type="project" value="TreeGrafter"/>
</dbReference>
<dbReference type="Pfam" id="PF02194">
    <property type="entry name" value="PXA"/>
    <property type="match status" value="1"/>
</dbReference>
<sequence>MAQGARRPLRHQRQSRQLTTRDAEERTAQSTRSSSHEDLIELEKIISILSSVSPEELRAARVNDQDSADYLRTYLRPITQSVDVDIELYALIAVIVSLCVHSWYKNITPDREINDKLVDVIAACLESVQKRLVKIDLLALLLDDIPALITEHLHALEFANQAQVSSADRDEVRKVYHAIRTHPALGPVPISQDDVPSHRQNQSEWCQVVVDKVLPLVLPPEDMHNPGLYVIVREIFSELILLHGVCEKLCESWFLWETITRVLTLTTTPMSTARPASSESPASRTVTLEHMLIWIQTAWHILLSAWCILLMSLSDSRKGITNAAFAPSEDLVARMKSQRDSDNLGPQQAARTLNRQPLLEMKLWTCAAYLTRIAQRMPWLNGGLSLLQYLLLHGPGKVGGQGSTLDRWLKNQIKRKFLQPSVLPGVLRTARQSLFPGGAFAPARPLPSLNEVLTIRQACGEAVLEAIPLSMRRVYFATTNREVMLRDVLKTVDLLADPYINKALIISIVELIVSQLFPELRAVC</sequence>
<feature type="domain" description="PXA" evidence="2">
    <location>
        <begin position="81"/>
        <end position="267"/>
    </location>
</feature>
<evidence type="ECO:0000313" key="3">
    <source>
        <dbReference type="EMBL" id="QIW96051.1"/>
    </source>
</evidence>
<gene>
    <name evidence="3" type="ORF">AMS68_001569</name>
</gene>
<dbReference type="PANTHER" id="PTHR22775:SF3">
    <property type="entry name" value="SORTING NEXIN-13"/>
    <property type="match status" value="1"/>
</dbReference>
<keyword evidence="4" id="KW-1185">Reference proteome</keyword>